<reference evidence="2 3" key="1">
    <citation type="journal article" date="2019" name="Mol. Ecol. Resour.">
        <title>Improving Illumina assemblies with Hi-C and long reads: an example with the North African dromedary.</title>
        <authorList>
            <person name="Elbers J.P."/>
            <person name="Rogers M.F."/>
            <person name="Perelman P.L."/>
            <person name="Proskuryakova A.A."/>
            <person name="Serdyukova N.A."/>
            <person name="Johnson W.E."/>
            <person name="Horin P."/>
            <person name="Corander J."/>
            <person name="Murphy D."/>
            <person name="Burger P.A."/>
        </authorList>
    </citation>
    <scope>NUCLEOTIDE SEQUENCE [LARGE SCALE GENOMIC DNA]</scope>
    <source>
        <strain evidence="2">Drom800</strain>
        <tissue evidence="2">Blood</tissue>
    </source>
</reference>
<organism evidence="2 3">
    <name type="scientific">Camelus dromedarius</name>
    <name type="common">Dromedary</name>
    <name type="synonym">Arabian camel</name>
    <dbReference type="NCBI Taxonomy" id="9838"/>
    <lineage>
        <taxon>Eukaryota</taxon>
        <taxon>Metazoa</taxon>
        <taxon>Chordata</taxon>
        <taxon>Craniata</taxon>
        <taxon>Vertebrata</taxon>
        <taxon>Euteleostomi</taxon>
        <taxon>Mammalia</taxon>
        <taxon>Eutheria</taxon>
        <taxon>Laurasiatheria</taxon>
        <taxon>Artiodactyla</taxon>
        <taxon>Tylopoda</taxon>
        <taxon>Camelidae</taxon>
        <taxon>Camelus</taxon>
    </lineage>
</organism>
<name>A0A5N4C1M4_CAMDR</name>
<gene>
    <name evidence="2" type="ORF">Cadr_000002527</name>
</gene>
<dbReference type="AlphaFoldDB" id="A0A5N4C1M4"/>
<dbReference type="Pfam" id="PF20846">
    <property type="entry name" value="PNMA_N"/>
    <property type="match status" value="1"/>
</dbReference>
<dbReference type="PANTHER" id="PTHR23095:SF20">
    <property type="entry name" value="PARANEOPLASTIC ANTIGEN MA6E"/>
    <property type="match status" value="1"/>
</dbReference>
<evidence type="ECO:0000259" key="1">
    <source>
        <dbReference type="Pfam" id="PF20846"/>
    </source>
</evidence>
<accession>A0A5N4C1M4</accession>
<evidence type="ECO:0000313" key="3">
    <source>
        <dbReference type="Proteomes" id="UP000299084"/>
    </source>
</evidence>
<dbReference type="InterPro" id="IPR026523">
    <property type="entry name" value="PNMA"/>
</dbReference>
<proteinExistence type="predicted"/>
<dbReference type="EMBL" id="JWIN03000037">
    <property type="protein sequence ID" value="KAB1252747.1"/>
    <property type="molecule type" value="Genomic_DNA"/>
</dbReference>
<sequence length="203" mass="22770">MVVRGALAAMAGSGASAKAKRIFSLRGAETATVCASLSDRRAPSPQVPAMALAVLRDWCGWMGVNAQRSLLILGIPEDCKDQEFQEAVRAALWHLGRDQHWLAGQVRQELQMRQELRVRQELKTRQERQSLAPGGVFESWLDHANDMLYLWRHVSERERGGGWWRAWAARAGSPVWPPGGRSRHGRTRLPGALVQRFGNKDTR</sequence>
<dbReference type="InterPro" id="IPR048271">
    <property type="entry name" value="PNMA_N"/>
</dbReference>
<keyword evidence="3" id="KW-1185">Reference proteome</keyword>
<feature type="domain" description="Paraneoplastic antigen Ma-like N-terminal" evidence="1">
    <location>
        <begin position="50"/>
        <end position="99"/>
    </location>
</feature>
<comment type="caution">
    <text evidence="2">The sequence shown here is derived from an EMBL/GenBank/DDBJ whole genome shotgun (WGS) entry which is preliminary data.</text>
</comment>
<protein>
    <submittedName>
        <fullName evidence="2">Paraneoplastic antigen Ma6E</fullName>
    </submittedName>
</protein>
<dbReference type="PANTHER" id="PTHR23095">
    <property type="entry name" value="PARANEOPLASTIC ANTIGEN"/>
    <property type="match status" value="1"/>
</dbReference>
<dbReference type="Proteomes" id="UP000299084">
    <property type="component" value="Unassembled WGS sequence"/>
</dbReference>
<evidence type="ECO:0000313" key="2">
    <source>
        <dbReference type="EMBL" id="KAB1252747.1"/>
    </source>
</evidence>